<name>A0A0B6ZZM1_9EUPU</name>
<protein>
    <submittedName>
        <fullName evidence="1">Uncharacterized protein</fullName>
    </submittedName>
</protein>
<dbReference type="EMBL" id="HACG01027173">
    <property type="protein sequence ID" value="CEK74038.1"/>
    <property type="molecule type" value="Transcribed_RNA"/>
</dbReference>
<organism evidence="1">
    <name type="scientific">Arion vulgaris</name>
    <dbReference type="NCBI Taxonomy" id="1028688"/>
    <lineage>
        <taxon>Eukaryota</taxon>
        <taxon>Metazoa</taxon>
        <taxon>Spiralia</taxon>
        <taxon>Lophotrochozoa</taxon>
        <taxon>Mollusca</taxon>
        <taxon>Gastropoda</taxon>
        <taxon>Heterobranchia</taxon>
        <taxon>Euthyneura</taxon>
        <taxon>Panpulmonata</taxon>
        <taxon>Eupulmonata</taxon>
        <taxon>Stylommatophora</taxon>
        <taxon>Helicina</taxon>
        <taxon>Arionoidea</taxon>
        <taxon>Arionidae</taxon>
        <taxon>Arion</taxon>
    </lineage>
</organism>
<gene>
    <name evidence="1" type="primary">ORF89403</name>
</gene>
<reference evidence="1" key="1">
    <citation type="submission" date="2014-12" db="EMBL/GenBank/DDBJ databases">
        <title>Insight into the proteome of Arion vulgaris.</title>
        <authorList>
            <person name="Aradska J."/>
            <person name="Bulat T."/>
            <person name="Smidak R."/>
            <person name="Sarate P."/>
            <person name="Gangsoo J."/>
            <person name="Sialana F."/>
            <person name="Bilban M."/>
            <person name="Lubec G."/>
        </authorList>
    </citation>
    <scope>NUCLEOTIDE SEQUENCE</scope>
    <source>
        <tissue evidence="1">Skin</tissue>
    </source>
</reference>
<evidence type="ECO:0000313" key="1">
    <source>
        <dbReference type="EMBL" id="CEK74038.1"/>
    </source>
</evidence>
<proteinExistence type="predicted"/>
<sequence>AQVLLDRGKKKEKKKRKAMEGMVLGIRGRGRPRRRWQLDTKETLNMTLE</sequence>
<dbReference type="AlphaFoldDB" id="A0A0B6ZZM1"/>
<feature type="non-terminal residue" evidence="1">
    <location>
        <position position="1"/>
    </location>
</feature>
<accession>A0A0B6ZZM1</accession>